<dbReference type="AlphaFoldDB" id="A0A917JLN8"/>
<protein>
    <submittedName>
        <fullName evidence="2">Uncharacterized protein</fullName>
    </submittedName>
</protein>
<proteinExistence type="predicted"/>
<accession>A0A917JLN8</accession>
<name>A0A917JLN8_9PSEU</name>
<feature type="transmembrane region" description="Helical" evidence="1">
    <location>
        <begin position="12"/>
        <end position="34"/>
    </location>
</feature>
<evidence type="ECO:0000313" key="2">
    <source>
        <dbReference type="EMBL" id="GGI75691.1"/>
    </source>
</evidence>
<dbReference type="EMBL" id="BMMT01000002">
    <property type="protein sequence ID" value="GGI75691.1"/>
    <property type="molecule type" value="Genomic_DNA"/>
</dbReference>
<organism evidence="2 3">
    <name type="scientific">Saccharopolyspora thermophila</name>
    <dbReference type="NCBI Taxonomy" id="89367"/>
    <lineage>
        <taxon>Bacteria</taxon>
        <taxon>Bacillati</taxon>
        <taxon>Actinomycetota</taxon>
        <taxon>Actinomycetes</taxon>
        <taxon>Pseudonocardiales</taxon>
        <taxon>Pseudonocardiaceae</taxon>
        <taxon>Saccharopolyspora</taxon>
    </lineage>
</organism>
<sequence length="74" mass="7866">MTRRHGLLGPGAVRVIALVLALGMVIGIGAPYLVQAGFSGWAVLFLSALVLAVPLLAVAHSERTRRQPPGRRRL</sequence>
<keyword evidence="1" id="KW-1133">Transmembrane helix</keyword>
<dbReference type="RefSeq" id="WP_188986067.1">
    <property type="nucleotide sequence ID" value="NZ_BMMT01000002.1"/>
</dbReference>
<keyword evidence="1" id="KW-0812">Transmembrane</keyword>
<dbReference type="Proteomes" id="UP000597989">
    <property type="component" value="Unassembled WGS sequence"/>
</dbReference>
<feature type="transmembrane region" description="Helical" evidence="1">
    <location>
        <begin position="40"/>
        <end position="59"/>
    </location>
</feature>
<evidence type="ECO:0000313" key="3">
    <source>
        <dbReference type="Proteomes" id="UP000597989"/>
    </source>
</evidence>
<evidence type="ECO:0000256" key="1">
    <source>
        <dbReference type="SAM" id="Phobius"/>
    </source>
</evidence>
<reference evidence="2 3" key="1">
    <citation type="journal article" date="2014" name="Int. J. Syst. Evol. Microbiol.">
        <title>Complete genome sequence of Corynebacterium casei LMG S-19264T (=DSM 44701T), isolated from a smear-ripened cheese.</title>
        <authorList>
            <consortium name="US DOE Joint Genome Institute (JGI-PGF)"/>
            <person name="Walter F."/>
            <person name="Albersmeier A."/>
            <person name="Kalinowski J."/>
            <person name="Ruckert C."/>
        </authorList>
    </citation>
    <scope>NUCLEOTIDE SEQUENCE [LARGE SCALE GENOMIC DNA]</scope>
    <source>
        <strain evidence="2 3">CGMCC 4.7206</strain>
    </source>
</reference>
<gene>
    <name evidence="2" type="ORF">GCM10011581_10960</name>
</gene>
<keyword evidence="1" id="KW-0472">Membrane</keyword>
<comment type="caution">
    <text evidence="2">The sequence shown here is derived from an EMBL/GenBank/DDBJ whole genome shotgun (WGS) entry which is preliminary data.</text>
</comment>